<dbReference type="InterPro" id="IPR036291">
    <property type="entry name" value="NAD(P)-bd_dom_sf"/>
</dbReference>
<dbReference type="PANTHER" id="PTHR24320">
    <property type="entry name" value="RETINOL DEHYDROGENASE"/>
    <property type="match status" value="1"/>
</dbReference>
<proteinExistence type="inferred from homology"/>
<evidence type="ECO:0000313" key="4">
    <source>
        <dbReference type="Proteomes" id="UP000664132"/>
    </source>
</evidence>
<comment type="caution">
    <text evidence="3">The sequence shown here is derived from an EMBL/GenBank/DDBJ whole genome shotgun (WGS) entry which is preliminary data.</text>
</comment>
<dbReference type="Proteomes" id="UP000664132">
    <property type="component" value="Unassembled WGS sequence"/>
</dbReference>
<protein>
    <submittedName>
        <fullName evidence="3">Uncharacterized protein</fullName>
    </submittedName>
</protein>
<gene>
    <name evidence="3" type="ORF">IFR04_014976</name>
</gene>
<keyword evidence="4" id="KW-1185">Reference proteome</keyword>
<reference evidence="3" key="1">
    <citation type="submission" date="2021-02" db="EMBL/GenBank/DDBJ databases">
        <title>Genome sequence Cadophora malorum strain M34.</title>
        <authorList>
            <person name="Stefanovic E."/>
            <person name="Vu D."/>
            <person name="Scully C."/>
            <person name="Dijksterhuis J."/>
            <person name="Roader J."/>
            <person name="Houbraken J."/>
        </authorList>
    </citation>
    <scope>NUCLEOTIDE SEQUENCE</scope>
    <source>
        <strain evidence="3">M34</strain>
    </source>
</reference>
<name>A0A8H7SZU6_9HELO</name>
<keyword evidence="2" id="KW-0560">Oxidoreductase</keyword>
<dbReference type="EMBL" id="JAFJYH010000430">
    <property type="protein sequence ID" value="KAG4411885.1"/>
    <property type="molecule type" value="Genomic_DNA"/>
</dbReference>
<dbReference type="SUPFAM" id="SSF51735">
    <property type="entry name" value="NAD(P)-binding Rossmann-fold domains"/>
    <property type="match status" value="1"/>
</dbReference>
<sequence length="137" mass="15425">MLLMAQLKTANIYVTNDIERRYGSQVLHANSVHPGMIETGLMQYMDPEVLKALTSDNSAYKLMKSPEQGAATTVWAAIGKEWENKGGQYLAECDRTMRGNDKHEIGRVGFAGHAYDQVDETRLWKDSLEMVGREDTQ</sequence>
<organism evidence="3 4">
    <name type="scientific">Cadophora malorum</name>
    <dbReference type="NCBI Taxonomy" id="108018"/>
    <lineage>
        <taxon>Eukaryota</taxon>
        <taxon>Fungi</taxon>
        <taxon>Dikarya</taxon>
        <taxon>Ascomycota</taxon>
        <taxon>Pezizomycotina</taxon>
        <taxon>Leotiomycetes</taxon>
        <taxon>Helotiales</taxon>
        <taxon>Ploettnerulaceae</taxon>
        <taxon>Cadophora</taxon>
    </lineage>
</organism>
<dbReference type="OrthoDB" id="191139at2759"/>
<dbReference type="GO" id="GO:0016491">
    <property type="term" value="F:oxidoreductase activity"/>
    <property type="evidence" value="ECO:0007669"/>
    <property type="project" value="UniProtKB-KW"/>
</dbReference>
<accession>A0A8H7SZU6</accession>
<dbReference type="Gene3D" id="3.40.50.720">
    <property type="entry name" value="NAD(P)-binding Rossmann-like Domain"/>
    <property type="match status" value="1"/>
</dbReference>
<evidence type="ECO:0000256" key="1">
    <source>
        <dbReference type="ARBA" id="ARBA00006484"/>
    </source>
</evidence>
<evidence type="ECO:0000313" key="3">
    <source>
        <dbReference type="EMBL" id="KAG4411885.1"/>
    </source>
</evidence>
<dbReference type="PANTHER" id="PTHR24320:SF272">
    <property type="entry name" value="NAD(P)-BINDING ROSSMANN-FOLD SUPERFAMILY PROTEIN"/>
    <property type="match status" value="1"/>
</dbReference>
<comment type="similarity">
    <text evidence="1">Belongs to the short-chain dehydrogenases/reductases (SDR) family.</text>
</comment>
<dbReference type="AlphaFoldDB" id="A0A8H7SZU6"/>
<evidence type="ECO:0000256" key="2">
    <source>
        <dbReference type="ARBA" id="ARBA00023002"/>
    </source>
</evidence>